<accession>D4GIE1</accession>
<dbReference type="eggNOG" id="COG2982">
    <property type="taxonomic scope" value="Bacteria"/>
</dbReference>
<dbReference type="PANTHER" id="PTHR30441">
    <property type="entry name" value="DUF748 DOMAIN-CONTAINING PROTEIN"/>
    <property type="match status" value="1"/>
</dbReference>
<evidence type="ECO:0000313" key="4">
    <source>
        <dbReference type="Proteomes" id="UP000001702"/>
    </source>
</evidence>
<dbReference type="GO" id="GO:0005886">
    <property type="term" value="C:plasma membrane"/>
    <property type="evidence" value="ECO:0007669"/>
    <property type="project" value="TreeGrafter"/>
</dbReference>
<dbReference type="InterPro" id="IPR052894">
    <property type="entry name" value="AsmA-related"/>
</dbReference>
<feature type="domain" description="AsmA" evidence="2">
    <location>
        <begin position="8"/>
        <end position="215"/>
    </location>
</feature>
<proteinExistence type="predicted"/>
<keyword evidence="4" id="KW-1185">Reference proteome</keyword>
<evidence type="ECO:0000256" key="1">
    <source>
        <dbReference type="SAM" id="MobiDB-lite"/>
    </source>
</evidence>
<feature type="region of interest" description="Disordered" evidence="1">
    <location>
        <begin position="118"/>
        <end position="138"/>
    </location>
</feature>
<dbReference type="EMBL" id="CP001875">
    <property type="protein sequence ID" value="ADD77675.1"/>
    <property type="molecule type" value="Genomic_DNA"/>
</dbReference>
<dbReference type="STRING" id="706191.PANA_2508"/>
<sequence length="608" mass="66405">MMRRVITTLAILLVVVVAGLTALVMLVNPNDFRSYMVQQVEQRSGYQLTINGDLRWHVWPKLSILAGRMSLTAPGAAQPVVSADNMRLDVNLLPLLSHQLSVSQVMLKNAVVRVTPDSTAQVPQNAPRGPHNSEPASSDRWSFDIGKLQLMDSLFIWQQPGGDAFTFRNLNLNMEQDQSSLATINLSTSLTRNQRTAMINLKGQFDKSQYPHQLSGQLEQLDYALSGASLPPQGIKGTLSFQGNWNGDRNTVALSDLKLNANDSVLSGSAQGDLTAPQKLSLDLHATSLNMDNLLFISSLTQQVSGQSSQIAPAPVIADQREPTNADSPLNDIDLDIKLQADSAVWRGLTLSKLAVDAVNQQGLMTFNTLSGTVGQGRFSVPGSIDIRQPVTHVSFKPVLSQVDLQPLLKALALPQSLQGTLDLNGELAGDNLTLEDAKQSWQGKADVRVSHLKLAQIDLQQMVRRAVARVSDRVSSDDQVLGQGIDHISGQLALKNGLLSFNHLSGESKQLTLRGDGSVNMVQQQLDVTLGLTLSGWHGDEKLVAALSDQVIPFRLYGSWENPQYTLPVDDMLREKLQNEAKSRLNQWLDRQQLKGNNATQPDSARP</sequence>
<dbReference type="NCBIfam" id="NF008091">
    <property type="entry name" value="PRK10833.1"/>
    <property type="match status" value="1"/>
</dbReference>
<dbReference type="InterPro" id="IPR007844">
    <property type="entry name" value="AsmA"/>
</dbReference>
<dbReference type="GO" id="GO:0090313">
    <property type="term" value="P:regulation of protein targeting to membrane"/>
    <property type="evidence" value="ECO:0007669"/>
    <property type="project" value="TreeGrafter"/>
</dbReference>
<evidence type="ECO:0000259" key="2">
    <source>
        <dbReference type="Pfam" id="PF05170"/>
    </source>
</evidence>
<dbReference type="Pfam" id="PF05170">
    <property type="entry name" value="AsmA"/>
    <property type="match status" value="2"/>
</dbReference>
<organism evidence="3 4">
    <name type="scientific">Pantoea ananatis (strain LMG 20103)</name>
    <dbReference type="NCBI Taxonomy" id="706191"/>
    <lineage>
        <taxon>Bacteria</taxon>
        <taxon>Pseudomonadati</taxon>
        <taxon>Pseudomonadota</taxon>
        <taxon>Gammaproteobacteria</taxon>
        <taxon>Enterobacterales</taxon>
        <taxon>Erwiniaceae</taxon>
        <taxon>Pantoea</taxon>
    </lineage>
</organism>
<dbReference type="AlphaFoldDB" id="D4GIE1"/>
<dbReference type="PANTHER" id="PTHR30441:SF4">
    <property type="entry name" value="PROTEIN ASMA"/>
    <property type="match status" value="1"/>
</dbReference>
<reference evidence="3 4" key="1">
    <citation type="journal article" date="2010" name="J. Bacteriol.">
        <title>Genome sequence of Pantoea ananatis LMG20103, the causative agent of Eucalyptus blight and dieback.</title>
        <authorList>
            <person name="De Maayer P."/>
            <person name="Chan W.Y."/>
            <person name="Venter S.N."/>
            <person name="Toth I.K."/>
            <person name="Birch P.R."/>
            <person name="Joubert F."/>
            <person name="Coutinho T.A."/>
        </authorList>
    </citation>
    <scope>NUCLEOTIDE SEQUENCE [LARGE SCALE GENOMIC DNA]</scope>
    <source>
        <strain evidence="3 4">LMG 20103</strain>
    </source>
</reference>
<name>D4GIE1_PANAM</name>
<evidence type="ECO:0000313" key="3">
    <source>
        <dbReference type="EMBL" id="ADD77675.1"/>
    </source>
</evidence>
<protein>
    <submittedName>
        <fullName evidence="3">AsmA</fullName>
    </submittedName>
</protein>
<dbReference type="HOGENOM" id="CLU_012870_3_1_6"/>
<gene>
    <name evidence="3" type="primary">asmA</name>
    <name evidence="3" type="ordered locus">PANA_2508</name>
</gene>
<feature type="domain" description="AsmA" evidence="2">
    <location>
        <begin position="222"/>
        <end position="503"/>
    </location>
</feature>
<dbReference type="Proteomes" id="UP000001702">
    <property type="component" value="Chromosome"/>
</dbReference>
<dbReference type="KEGG" id="pam:PANA_2508"/>